<name>A0AA40GH79_9HYME</name>
<evidence type="ECO:0000313" key="1">
    <source>
        <dbReference type="EMBL" id="KAK1137654.1"/>
    </source>
</evidence>
<organism evidence="1 2">
    <name type="scientific">Melipona bicolor</name>
    <dbReference type="NCBI Taxonomy" id="60889"/>
    <lineage>
        <taxon>Eukaryota</taxon>
        <taxon>Metazoa</taxon>
        <taxon>Ecdysozoa</taxon>
        <taxon>Arthropoda</taxon>
        <taxon>Hexapoda</taxon>
        <taxon>Insecta</taxon>
        <taxon>Pterygota</taxon>
        <taxon>Neoptera</taxon>
        <taxon>Endopterygota</taxon>
        <taxon>Hymenoptera</taxon>
        <taxon>Apocrita</taxon>
        <taxon>Aculeata</taxon>
        <taxon>Apoidea</taxon>
        <taxon>Anthophila</taxon>
        <taxon>Apidae</taxon>
        <taxon>Melipona</taxon>
    </lineage>
</organism>
<accession>A0AA40GH79</accession>
<protein>
    <submittedName>
        <fullName evidence="1">Uncharacterized protein</fullName>
    </submittedName>
</protein>
<dbReference type="AlphaFoldDB" id="A0AA40GH79"/>
<gene>
    <name evidence="1" type="ORF">K0M31_002152</name>
</gene>
<reference evidence="1" key="1">
    <citation type="submission" date="2021-10" db="EMBL/GenBank/DDBJ databases">
        <title>Melipona bicolor Genome sequencing and assembly.</title>
        <authorList>
            <person name="Araujo N.S."/>
            <person name="Arias M.C."/>
        </authorList>
    </citation>
    <scope>NUCLEOTIDE SEQUENCE</scope>
    <source>
        <strain evidence="1">USP_2M_L1-L4_2017</strain>
        <tissue evidence="1">Whole body</tissue>
    </source>
</reference>
<sequence length="308" mass="34172">MVEKLRLKNFLVSPYSVSVDFSDIKYFEKKTLAANMIEYQLRGGFETVETQMFTWYLLTCGRKCLRRDAAMQMLERRCTGCFLLSRHIDRAPDRLVERGADGAPMQWKDSSTSVKTWSDTSRPGLSIYRQPSNSYEPLGPRLTGFLLSYRTKPWIGVKGWLPVELEGCTDSYGGLGLNVIFHSCLIGPSCGQSYCPVCPADRAADKLTKHLSPGNDNDNLSNSSSLAAAIFEPAENHWSDHAPLETYDRQVIRNDASTRYPEIAGAAVDCGQNGRGNHAGAVSSNLRVEAPEPAVTLELEAFGECKKK</sequence>
<proteinExistence type="predicted"/>
<comment type="caution">
    <text evidence="1">The sequence shown here is derived from an EMBL/GenBank/DDBJ whole genome shotgun (WGS) entry which is preliminary data.</text>
</comment>
<dbReference type="EMBL" id="JAHYIQ010000001">
    <property type="protein sequence ID" value="KAK1137654.1"/>
    <property type="molecule type" value="Genomic_DNA"/>
</dbReference>
<keyword evidence="2" id="KW-1185">Reference proteome</keyword>
<dbReference type="Proteomes" id="UP001177670">
    <property type="component" value="Unassembled WGS sequence"/>
</dbReference>
<evidence type="ECO:0000313" key="2">
    <source>
        <dbReference type="Proteomes" id="UP001177670"/>
    </source>
</evidence>